<feature type="region of interest" description="Disordered" evidence="2">
    <location>
        <begin position="462"/>
        <end position="487"/>
    </location>
</feature>
<evidence type="ECO:0000259" key="3">
    <source>
        <dbReference type="PROSITE" id="PS50158"/>
    </source>
</evidence>
<accession>A0A699J6A0</accession>
<dbReference type="SMART" id="SM00343">
    <property type="entry name" value="ZnF_C2HC"/>
    <property type="match status" value="2"/>
</dbReference>
<feature type="region of interest" description="Disordered" evidence="2">
    <location>
        <begin position="1"/>
        <end position="73"/>
    </location>
</feature>
<dbReference type="PROSITE" id="PS50158">
    <property type="entry name" value="ZF_CCHC"/>
    <property type="match status" value="1"/>
</dbReference>
<sequence length="487" mass="55037">LSLGYVVDSNPEKDEKDPKEDPVYYPADRGKDNDDESSNNDDNDDDIEKDEEDKVEEEHLAPADPSDVSTDDLETMTTVNQGMSVEEWMSVQEIEQVIAQRVANAIEVIAIYETKTNLAYKSMSQTERQEEEVAENASNKRKWGSNHNGSLSQQNKGHKVPRAHTAWPINKKAHAGSLPLCNKCKSHHNGPYTVSLGHYKSECPIVKFHKHVDMIHGRMRASKPKTTHDAIEIATKLRNKKISTLVECQTKNKKRLDNTSKNNPDQQQPNKRQNTGRAYTARHGEKKHYSGAKPLCSKCNYHHDGPCAPKCHKCNRFGHLARDCRSSTNANTTNIQKGTGAKLAKLHEHDTQDLYALLEDAQDGKTRISQRVAMDSQRVDLLMGDRITLHETVWIMEEEAYAARVAWVHSVGLSQTVYYELQTLREQVYAQEYQLQTHQTQLQLQKMGDMQAELLALRGQSRRAGQSGGDVRVLNHQDAPMDADSHV</sequence>
<protein>
    <recommendedName>
        <fullName evidence="3">CCHC-type domain-containing protein</fullName>
    </recommendedName>
</protein>
<feature type="region of interest" description="Disordered" evidence="2">
    <location>
        <begin position="249"/>
        <end position="283"/>
    </location>
</feature>
<comment type="caution">
    <text evidence="4">The sequence shown here is derived from an EMBL/GenBank/DDBJ whole genome shotgun (WGS) entry which is preliminary data.</text>
</comment>
<organism evidence="4">
    <name type="scientific">Tanacetum cinerariifolium</name>
    <name type="common">Dalmatian daisy</name>
    <name type="synonym">Chrysanthemum cinerariifolium</name>
    <dbReference type="NCBI Taxonomy" id="118510"/>
    <lineage>
        <taxon>Eukaryota</taxon>
        <taxon>Viridiplantae</taxon>
        <taxon>Streptophyta</taxon>
        <taxon>Embryophyta</taxon>
        <taxon>Tracheophyta</taxon>
        <taxon>Spermatophyta</taxon>
        <taxon>Magnoliopsida</taxon>
        <taxon>eudicotyledons</taxon>
        <taxon>Gunneridae</taxon>
        <taxon>Pentapetalae</taxon>
        <taxon>asterids</taxon>
        <taxon>campanulids</taxon>
        <taxon>Asterales</taxon>
        <taxon>Asteraceae</taxon>
        <taxon>Asteroideae</taxon>
        <taxon>Anthemideae</taxon>
        <taxon>Anthemidinae</taxon>
        <taxon>Tanacetum</taxon>
    </lineage>
</organism>
<feature type="compositionally biased region" description="Acidic residues" evidence="2">
    <location>
        <begin position="33"/>
        <end position="55"/>
    </location>
</feature>
<dbReference type="GO" id="GO:0003676">
    <property type="term" value="F:nucleic acid binding"/>
    <property type="evidence" value="ECO:0007669"/>
    <property type="project" value="InterPro"/>
</dbReference>
<dbReference type="GO" id="GO:0008270">
    <property type="term" value="F:zinc ion binding"/>
    <property type="evidence" value="ECO:0007669"/>
    <property type="project" value="UniProtKB-KW"/>
</dbReference>
<evidence type="ECO:0000313" key="4">
    <source>
        <dbReference type="EMBL" id="GFA10483.1"/>
    </source>
</evidence>
<dbReference type="InterPro" id="IPR001878">
    <property type="entry name" value="Znf_CCHC"/>
</dbReference>
<evidence type="ECO:0000256" key="2">
    <source>
        <dbReference type="SAM" id="MobiDB-lite"/>
    </source>
</evidence>
<gene>
    <name evidence="4" type="ORF">Tci_582455</name>
</gene>
<reference evidence="4" key="1">
    <citation type="journal article" date="2019" name="Sci. Rep.">
        <title>Draft genome of Tanacetum cinerariifolium, the natural source of mosquito coil.</title>
        <authorList>
            <person name="Yamashiro T."/>
            <person name="Shiraishi A."/>
            <person name="Satake H."/>
            <person name="Nakayama K."/>
        </authorList>
    </citation>
    <scope>NUCLEOTIDE SEQUENCE</scope>
</reference>
<feature type="domain" description="CCHC-type" evidence="3">
    <location>
        <begin position="310"/>
        <end position="326"/>
    </location>
</feature>
<feature type="region of interest" description="Disordered" evidence="2">
    <location>
        <begin position="133"/>
        <end position="158"/>
    </location>
</feature>
<dbReference type="AlphaFoldDB" id="A0A699J6A0"/>
<dbReference type="EMBL" id="BKCJ010369575">
    <property type="protein sequence ID" value="GFA10483.1"/>
    <property type="molecule type" value="Genomic_DNA"/>
</dbReference>
<evidence type="ECO:0000256" key="1">
    <source>
        <dbReference type="PROSITE-ProRule" id="PRU00047"/>
    </source>
</evidence>
<name>A0A699J6A0_TANCI</name>
<feature type="non-terminal residue" evidence="4">
    <location>
        <position position="1"/>
    </location>
</feature>
<keyword evidence="1" id="KW-0862">Zinc</keyword>
<dbReference type="Pfam" id="PF00098">
    <property type="entry name" value="zf-CCHC"/>
    <property type="match status" value="1"/>
</dbReference>
<feature type="compositionally biased region" description="Polar residues" evidence="2">
    <location>
        <begin position="259"/>
        <end position="277"/>
    </location>
</feature>
<proteinExistence type="predicted"/>
<feature type="compositionally biased region" description="Basic and acidic residues" evidence="2">
    <location>
        <begin position="10"/>
        <end position="32"/>
    </location>
</feature>
<keyword evidence="1" id="KW-0479">Metal-binding</keyword>
<keyword evidence="1" id="KW-0863">Zinc-finger</keyword>
<feature type="compositionally biased region" description="Polar residues" evidence="2">
    <location>
        <begin position="145"/>
        <end position="155"/>
    </location>
</feature>